<dbReference type="Gene3D" id="1.10.10.10">
    <property type="entry name" value="Winged helix-like DNA-binding domain superfamily/Winged helix DNA-binding domain"/>
    <property type="match status" value="1"/>
</dbReference>
<dbReference type="RefSeq" id="WP_245856821.1">
    <property type="nucleotide sequence ID" value="NZ_PGFJ01000001.1"/>
</dbReference>
<keyword evidence="3" id="KW-1185">Reference proteome</keyword>
<gene>
    <name evidence="2" type="ORF">CLV57_0407</name>
</gene>
<dbReference type="Pfam" id="PF13601">
    <property type="entry name" value="HTH_34"/>
    <property type="match status" value="1"/>
</dbReference>
<accession>A0A2H9VRJ1</accession>
<dbReference type="InterPro" id="IPR036388">
    <property type="entry name" value="WH-like_DNA-bd_sf"/>
</dbReference>
<dbReference type="InterPro" id="IPR036390">
    <property type="entry name" value="WH_DNA-bd_sf"/>
</dbReference>
<dbReference type="InterPro" id="IPR027395">
    <property type="entry name" value="WH_DNA-bd_dom"/>
</dbReference>
<dbReference type="GO" id="GO:0003677">
    <property type="term" value="F:DNA binding"/>
    <property type="evidence" value="ECO:0007669"/>
    <property type="project" value="UniProtKB-KW"/>
</dbReference>
<name>A0A2H9VRJ1_9SPHI</name>
<evidence type="ECO:0000313" key="2">
    <source>
        <dbReference type="EMBL" id="PJJ83425.1"/>
    </source>
</evidence>
<protein>
    <submittedName>
        <fullName evidence="2">Winged helix DNA-binding protein</fullName>
    </submittedName>
</protein>
<reference evidence="2 3" key="1">
    <citation type="submission" date="2017-11" db="EMBL/GenBank/DDBJ databases">
        <title>Genomic Encyclopedia of Archaeal and Bacterial Type Strains, Phase II (KMG-II): From Individual Species to Whole Genera.</title>
        <authorList>
            <person name="Goeker M."/>
        </authorList>
    </citation>
    <scope>NUCLEOTIDE SEQUENCE [LARGE SCALE GENOMIC DNA]</scope>
    <source>
        <strain evidence="2 3">DSM 28175</strain>
    </source>
</reference>
<keyword evidence="2" id="KW-0238">DNA-binding</keyword>
<dbReference type="SUPFAM" id="SSF46785">
    <property type="entry name" value="Winged helix' DNA-binding domain"/>
    <property type="match status" value="1"/>
</dbReference>
<evidence type="ECO:0000313" key="3">
    <source>
        <dbReference type="Proteomes" id="UP000242687"/>
    </source>
</evidence>
<sequence length="102" mass="11977">MKIPFDKLDKAFENRVRLQIMSVLVANQRYDFNSLKELLEVTDGNLASHLKALEKEEYIMVNKSFLGRKPNTNYEATDKGKQAFKRHLDALEKLIFFQQNIK</sequence>
<feature type="domain" description="Winged helix DNA-binding" evidence="1">
    <location>
        <begin position="16"/>
        <end position="95"/>
    </location>
</feature>
<dbReference type="AlphaFoldDB" id="A0A2H9VRJ1"/>
<proteinExistence type="predicted"/>
<organism evidence="2 3">
    <name type="scientific">Mucilaginibacter auburnensis</name>
    <dbReference type="NCBI Taxonomy" id="1457233"/>
    <lineage>
        <taxon>Bacteria</taxon>
        <taxon>Pseudomonadati</taxon>
        <taxon>Bacteroidota</taxon>
        <taxon>Sphingobacteriia</taxon>
        <taxon>Sphingobacteriales</taxon>
        <taxon>Sphingobacteriaceae</taxon>
        <taxon>Mucilaginibacter</taxon>
    </lineage>
</organism>
<comment type="caution">
    <text evidence="2">The sequence shown here is derived from an EMBL/GenBank/DDBJ whole genome shotgun (WGS) entry which is preliminary data.</text>
</comment>
<dbReference type="PANTHER" id="PTHR37318">
    <property type="entry name" value="BSL7504 PROTEIN"/>
    <property type="match status" value="1"/>
</dbReference>
<dbReference type="PANTHER" id="PTHR37318:SF1">
    <property type="entry name" value="BSL7504 PROTEIN"/>
    <property type="match status" value="1"/>
</dbReference>
<dbReference type="Proteomes" id="UP000242687">
    <property type="component" value="Unassembled WGS sequence"/>
</dbReference>
<dbReference type="EMBL" id="PGFJ01000001">
    <property type="protein sequence ID" value="PJJ83425.1"/>
    <property type="molecule type" value="Genomic_DNA"/>
</dbReference>
<evidence type="ECO:0000259" key="1">
    <source>
        <dbReference type="Pfam" id="PF13601"/>
    </source>
</evidence>